<protein>
    <submittedName>
        <fullName evidence="1">Uncharacterized protein</fullName>
    </submittedName>
</protein>
<dbReference type="AlphaFoldDB" id="A0A1M6JWZ2"/>
<accession>A0A1M6JWZ2</accession>
<dbReference type="EMBL" id="FQZV01000028">
    <property type="protein sequence ID" value="SHJ51209.1"/>
    <property type="molecule type" value="Genomic_DNA"/>
</dbReference>
<gene>
    <name evidence="1" type="ORF">SAMN02745975_02246</name>
</gene>
<proteinExistence type="predicted"/>
<dbReference type="Proteomes" id="UP000184536">
    <property type="component" value="Unassembled WGS sequence"/>
</dbReference>
<keyword evidence="2" id="KW-1185">Reference proteome</keyword>
<organism evidence="1 2">
    <name type="scientific">Geosporobacter subterraneus DSM 17957</name>
    <dbReference type="NCBI Taxonomy" id="1121919"/>
    <lineage>
        <taxon>Bacteria</taxon>
        <taxon>Bacillati</taxon>
        <taxon>Bacillota</taxon>
        <taxon>Clostridia</taxon>
        <taxon>Peptostreptococcales</taxon>
        <taxon>Thermotaleaceae</taxon>
        <taxon>Geosporobacter</taxon>
    </lineage>
</organism>
<dbReference type="OrthoDB" id="1952401at2"/>
<evidence type="ECO:0000313" key="1">
    <source>
        <dbReference type="EMBL" id="SHJ51209.1"/>
    </source>
</evidence>
<reference evidence="2" key="1">
    <citation type="submission" date="2016-11" db="EMBL/GenBank/DDBJ databases">
        <authorList>
            <person name="Varghese N."/>
            <person name="Submissions S."/>
        </authorList>
    </citation>
    <scope>NUCLEOTIDE SEQUENCE [LARGE SCALE GENOMIC DNA]</scope>
    <source>
        <strain evidence="2">DSM 17957</strain>
    </source>
</reference>
<name>A0A1M6JWZ2_9FIRM</name>
<dbReference type="RefSeq" id="WP_110941372.1">
    <property type="nucleotide sequence ID" value="NZ_FQZV01000028.1"/>
</dbReference>
<sequence>MIRFLAIGKQSITKMKDTILCMNAHFLTDTSQSWIFSNPRAQEGVCEVHIHYISAENNRKMLMEQPLWKGYIQSEVPDEKARQQLLNHIDQGIIHVILNIHQSYKYMTKELISMVYGILSKNHSEVEEIQIDTFIYTEIVEFEGSSM</sequence>
<evidence type="ECO:0000313" key="2">
    <source>
        <dbReference type="Proteomes" id="UP000184536"/>
    </source>
</evidence>